<accession>A0AAV9M1A1</accession>
<name>A0AAV9M1A1_9SOLN</name>
<dbReference type="InterPro" id="IPR005162">
    <property type="entry name" value="Retrotrans_gag_dom"/>
</dbReference>
<protein>
    <recommendedName>
        <fullName evidence="1">Retrotransposon gag domain-containing protein</fullName>
    </recommendedName>
</protein>
<evidence type="ECO:0000313" key="3">
    <source>
        <dbReference type="Proteomes" id="UP001311915"/>
    </source>
</evidence>
<dbReference type="Pfam" id="PF03732">
    <property type="entry name" value="Retrotrans_gag"/>
    <property type="match status" value="1"/>
</dbReference>
<dbReference type="EMBL" id="JAWPEI010000003">
    <property type="protein sequence ID" value="KAK4731662.1"/>
    <property type="molecule type" value="Genomic_DNA"/>
</dbReference>
<comment type="caution">
    <text evidence="2">The sequence shown here is derived from an EMBL/GenBank/DDBJ whole genome shotgun (WGS) entry which is preliminary data.</text>
</comment>
<reference evidence="2 3" key="1">
    <citation type="submission" date="2023-10" db="EMBL/GenBank/DDBJ databases">
        <title>Genome-Wide Identification Analysis in wild type Solanum Pinnatisectum Reveals Some Genes Defensing Phytophthora Infestans.</title>
        <authorList>
            <person name="Sun C."/>
        </authorList>
    </citation>
    <scope>NUCLEOTIDE SEQUENCE [LARGE SCALE GENOMIC DNA]</scope>
    <source>
        <strain evidence="2">LQN</strain>
        <tissue evidence="2">Leaf</tissue>
    </source>
</reference>
<feature type="domain" description="Retrotransposon gag" evidence="1">
    <location>
        <begin position="39"/>
        <end position="135"/>
    </location>
</feature>
<evidence type="ECO:0000259" key="1">
    <source>
        <dbReference type="Pfam" id="PF03732"/>
    </source>
</evidence>
<gene>
    <name evidence="2" type="ORF">R3W88_024650</name>
</gene>
<dbReference type="AlphaFoldDB" id="A0AAV9M1A1"/>
<sequence length="186" mass="21501">MNPPTFYGSKVDEDPQGFIDEVFKVLDAMGVSPQEKAELAAYQLKDVAQVWYEQWKEERFVRAGSVDWTLFKSAFFNMFFPLELRERKMQEFINLHQGGMSVKEYSLKFTQFSKYGPTLVADSRAKMNKFVVGISDLVVNECRSVMIIESMNISRFMVHAEQIEGQKLKQVNRDVKRARTNDGNSS</sequence>
<dbReference type="Proteomes" id="UP001311915">
    <property type="component" value="Unassembled WGS sequence"/>
</dbReference>
<proteinExistence type="predicted"/>
<evidence type="ECO:0000313" key="2">
    <source>
        <dbReference type="EMBL" id="KAK4731662.1"/>
    </source>
</evidence>
<keyword evidence="3" id="KW-1185">Reference proteome</keyword>
<organism evidence="2 3">
    <name type="scientific">Solanum pinnatisectum</name>
    <name type="common">tansyleaf nightshade</name>
    <dbReference type="NCBI Taxonomy" id="50273"/>
    <lineage>
        <taxon>Eukaryota</taxon>
        <taxon>Viridiplantae</taxon>
        <taxon>Streptophyta</taxon>
        <taxon>Embryophyta</taxon>
        <taxon>Tracheophyta</taxon>
        <taxon>Spermatophyta</taxon>
        <taxon>Magnoliopsida</taxon>
        <taxon>eudicotyledons</taxon>
        <taxon>Gunneridae</taxon>
        <taxon>Pentapetalae</taxon>
        <taxon>asterids</taxon>
        <taxon>lamiids</taxon>
        <taxon>Solanales</taxon>
        <taxon>Solanaceae</taxon>
        <taxon>Solanoideae</taxon>
        <taxon>Solaneae</taxon>
        <taxon>Solanum</taxon>
    </lineage>
</organism>